<dbReference type="InterPro" id="IPR003524">
    <property type="entry name" value="PNAcMuramoyl-5peptid_Trfase"/>
</dbReference>
<feature type="transmembrane region" description="Helical" evidence="12">
    <location>
        <begin position="256"/>
        <end position="273"/>
    </location>
</feature>
<accession>A0A4V2S315</accession>
<dbReference type="PANTHER" id="PTHR22926">
    <property type="entry name" value="PHOSPHO-N-ACETYLMURAMOYL-PENTAPEPTIDE-TRANSFERASE"/>
    <property type="match status" value="1"/>
</dbReference>
<dbReference type="GO" id="GO:0051992">
    <property type="term" value="F:UDP-N-acetylmuramoyl-L-alanyl-D-glutamyl-meso-2,6-diaminopimelyl-D-alanyl-D-alanine:undecaprenyl-phosphate transferase activity"/>
    <property type="evidence" value="ECO:0007669"/>
    <property type="project" value="RHEA"/>
</dbReference>
<dbReference type="Pfam" id="PF10555">
    <property type="entry name" value="MraY_sig1"/>
    <property type="match status" value="1"/>
</dbReference>
<feature type="transmembrane region" description="Helical" evidence="12">
    <location>
        <begin position="184"/>
        <end position="204"/>
    </location>
</feature>
<evidence type="ECO:0000256" key="1">
    <source>
        <dbReference type="ARBA" id="ARBA00004141"/>
    </source>
</evidence>
<evidence type="ECO:0000256" key="9">
    <source>
        <dbReference type="ARBA" id="ARBA00023136"/>
    </source>
</evidence>
<protein>
    <recommendedName>
        <fullName evidence="12 13">Phospho-N-acetylmuramoyl-pentapeptide-transferase</fullName>
        <ecNumber evidence="12 13">2.7.8.13</ecNumber>
    </recommendedName>
    <alternativeName>
        <fullName evidence="12">UDP-MurNAc-pentapeptide phosphotransferase</fullName>
    </alternativeName>
</protein>
<dbReference type="EC" id="2.7.8.13" evidence="12 13"/>
<name>A0A4V2S315_9GAMM</name>
<feature type="binding site" evidence="14">
    <location>
        <position position="284"/>
    </location>
    <ligand>
        <name>Mg(2+)</name>
        <dbReference type="ChEBI" id="CHEBI:18420"/>
    </ligand>
</feature>
<evidence type="ECO:0000256" key="3">
    <source>
        <dbReference type="ARBA" id="ARBA00022618"/>
    </source>
</evidence>
<evidence type="ECO:0000256" key="10">
    <source>
        <dbReference type="ARBA" id="ARBA00023306"/>
    </source>
</evidence>
<keyword evidence="12" id="KW-1003">Cell membrane</keyword>
<dbReference type="PANTHER" id="PTHR22926:SF5">
    <property type="entry name" value="PHOSPHO-N-ACETYLMURAMOYL-PENTAPEPTIDE-TRANSFERASE HOMOLOG"/>
    <property type="match status" value="1"/>
</dbReference>
<dbReference type="GO" id="GO:0071555">
    <property type="term" value="P:cell wall organization"/>
    <property type="evidence" value="ECO:0007669"/>
    <property type="project" value="UniProtKB-KW"/>
</dbReference>
<evidence type="ECO:0000256" key="5">
    <source>
        <dbReference type="ARBA" id="ARBA00022692"/>
    </source>
</evidence>
<gene>
    <name evidence="12" type="primary">mraY</name>
    <name evidence="15" type="ORF">EV148_10175</name>
</gene>
<keyword evidence="7 12" id="KW-0573">Peptidoglycan synthesis</keyword>
<organism evidence="15 16">
    <name type="scientific">Dokdonella fugitiva</name>
    <dbReference type="NCBI Taxonomy" id="328517"/>
    <lineage>
        <taxon>Bacteria</taxon>
        <taxon>Pseudomonadati</taxon>
        <taxon>Pseudomonadota</taxon>
        <taxon>Gammaproteobacteria</taxon>
        <taxon>Lysobacterales</taxon>
        <taxon>Rhodanobacteraceae</taxon>
        <taxon>Dokdonella</taxon>
    </lineage>
</organism>
<comment type="subcellular location">
    <subcellularLocation>
        <location evidence="12">Cell membrane</location>
        <topology evidence="12">Multi-pass membrane protein</topology>
    </subcellularLocation>
    <subcellularLocation>
        <location evidence="1">Membrane</location>
        <topology evidence="1">Multi-pass membrane protein</topology>
    </subcellularLocation>
</comment>
<dbReference type="PROSITE" id="PS01348">
    <property type="entry name" value="MRAY_2"/>
    <property type="match status" value="1"/>
</dbReference>
<dbReference type="GO" id="GO:0051301">
    <property type="term" value="P:cell division"/>
    <property type="evidence" value="ECO:0007669"/>
    <property type="project" value="UniProtKB-KW"/>
</dbReference>
<dbReference type="GO" id="GO:0005886">
    <property type="term" value="C:plasma membrane"/>
    <property type="evidence" value="ECO:0007669"/>
    <property type="project" value="UniProtKB-SubCell"/>
</dbReference>
<feature type="transmembrane region" description="Helical" evidence="12">
    <location>
        <begin position="216"/>
        <end position="236"/>
    </location>
</feature>
<keyword evidence="11 12" id="KW-0961">Cell wall biogenesis/degradation</keyword>
<dbReference type="NCBIfam" id="TIGR00445">
    <property type="entry name" value="mraY"/>
    <property type="match status" value="1"/>
</dbReference>
<reference evidence="15 16" key="1">
    <citation type="journal article" date="2015" name="Stand. Genomic Sci.">
        <title>Genomic Encyclopedia of Bacterial and Archaeal Type Strains, Phase III: the genomes of soil and plant-associated and newly described type strains.</title>
        <authorList>
            <person name="Whitman W.B."/>
            <person name="Woyke T."/>
            <person name="Klenk H.P."/>
            <person name="Zhou Y."/>
            <person name="Lilburn T.G."/>
            <person name="Beck B.J."/>
            <person name="De Vos P."/>
            <person name="Vandamme P."/>
            <person name="Eisen J.A."/>
            <person name="Garrity G."/>
            <person name="Hugenholtz P."/>
            <person name="Kyrpides N.C."/>
        </authorList>
    </citation>
    <scope>NUCLEOTIDE SEQUENCE [LARGE SCALE GENOMIC DNA]</scope>
    <source>
        <strain evidence="15 16">A3</strain>
    </source>
</reference>
<evidence type="ECO:0000256" key="14">
    <source>
        <dbReference type="PIRSR" id="PIRSR600715-1"/>
    </source>
</evidence>
<comment type="pathway">
    <text evidence="12">Cell wall biogenesis; peptidoglycan biosynthesis.</text>
</comment>
<keyword evidence="6 12" id="KW-0133">Cell shape</keyword>
<keyword evidence="8 12" id="KW-1133">Transmembrane helix</keyword>
<dbReference type="InterPro" id="IPR000715">
    <property type="entry name" value="Glycosyl_transferase_4"/>
</dbReference>
<evidence type="ECO:0000256" key="4">
    <source>
        <dbReference type="ARBA" id="ARBA00022679"/>
    </source>
</evidence>
<dbReference type="GO" id="GO:0046872">
    <property type="term" value="F:metal ion binding"/>
    <property type="evidence" value="ECO:0007669"/>
    <property type="project" value="UniProtKB-KW"/>
</dbReference>
<feature type="binding site" evidence="14">
    <location>
        <position position="209"/>
    </location>
    <ligand>
        <name>Mg(2+)</name>
        <dbReference type="ChEBI" id="CHEBI:18420"/>
    </ligand>
</feature>
<comment type="function">
    <text evidence="12">Catalyzes the initial step of the lipid cycle reactions in the biosynthesis of the cell wall peptidoglycan: transfers peptidoglycan precursor phospho-MurNAc-pentapeptide from UDP-MurNAc-pentapeptide onto the lipid carrier undecaprenyl phosphate, yielding undecaprenyl-pyrophosphoryl-MurNAc-pentapeptide, known as lipid I.</text>
</comment>
<keyword evidence="3 12" id="KW-0132">Cell division</keyword>
<keyword evidence="10 12" id="KW-0131">Cell cycle</keyword>
<dbReference type="HAMAP" id="MF_00038">
    <property type="entry name" value="MraY"/>
    <property type="match status" value="1"/>
</dbReference>
<dbReference type="GO" id="GO:0008360">
    <property type="term" value="P:regulation of cell shape"/>
    <property type="evidence" value="ECO:0007669"/>
    <property type="project" value="UniProtKB-KW"/>
</dbReference>
<dbReference type="PROSITE" id="PS01347">
    <property type="entry name" value="MRAY_1"/>
    <property type="match status" value="1"/>
</dbReference>
<evidence type="ECO:0000256" key="2">
    <source>
        <dbReference type="ARBA" id="ARBA00005583"/>
    </source>
</evidence>
<dbReference type="OrthoDB" id="9805475at2"/>
<evidence type="ECO:0000256" key="6">
    <source>
        <dbReference type="ARBA" id="ARBA00022960"/>
    </source>
</evidence>
<keyword evidence="12 14" id="KW-0479">Metal-binding</keyword>
<evidence type="ECO:0000313" key="16">
    <source>
        <dbReference type="Proteomes" id="UP000294862"/>
    </source>
</evidence>
<keyword evidence="12 14" id="KW-0460">Magnesium</keyword>
<dbReference type="AlphaFoldDB" id="A0A4V2S315"/>
<evidence type="ECO:0000256" key="7">
    <source>
        <dbReference type="ARBA" id="ARBA00022984"/>
    </source>
</evidence>
<feature type="transmembrane region" description="Helical" evidence="12">
    <location>
        <begin position="97"/>
        <end position="114"/>
    </location>
</feature>
<feature type="transmembrane region" description="Helical" evidence="12">
    <location>
        <begin position="134"/>
        <end position="152"/>
    </location>
</feature>
<feature type="transmembrane region" description="Helical" evidence="12">
    <location>
        <begin position="22"/>
        <end position="45"/>
    </location>
</feature>
<feature type="transmembrane region" description="Helical" evidence="12">
    <location>
        <begin position="280"/>
        <end position="301"/>
    </location>
</feature>
<dbReference type="InterPro" id="IPR018480">
    <property type="entry name" value="PNAcMuramoyl-5peptid_Trfase_CS"/>
</dbReference>
<dbReference type="UniPathway" id="UPA00219"/>
<keyword evidence="4 12" id="KW-0808">Transferase</keyword>
<evidence type="ECO:0000256" key="11">
    <source>
        <dbReference type="ARBA" id="ARBA00023316"/>
    </source>
</evidence>
<evidence type="ECO:0000313" key="15">
    <source>
        <dbReference type="EMBL" id="TCO42670.1"/>
    </source>
</evidence>
<dbReference type="Proteomes" id="UP000294862">
    <property type="component" value="Unassembled WGS sequence"/>
</dbReference>
<comment type="catalytic activity">
    <reaction evidence="12">
        <text>UDP-N-acetyl-alpha-D-muramoyl-L-alanyl-gamma-D-glutamyl-meso-2,6-diaminopimeloyl-D-alanyl-D-alanine + di-trans,octa-cis-undecaprenyl phosphate = di-trans,octa-cis-undecaprenyl diphospho-N-acetyl-alpha-D-muramoyl-L-alanyl-D-glutamyl-meso-2,6-diaminopimeloyl-D-alanyl-D-alanine + UMP</text>
        <dbReference type="Rhea" id="RHEA:28386"/>
        <dbReference type="ChEBI" id="CHEBI:57865"/>
        <dbReference type="ChEBI" id="CHEBI:60392"/>
        <dbReference type="ChEBI" id="CHEBI:61386"/>
        <dbReference type="ChEBI" id="CHEBI:61387"/>
        <dbReference type="EC" id="2.7.8.13"/>
    </reaction>
</comment>
<dbReference type="EMBL" id="SLWQ01000001">
    <property type="protein sequence ID" value="TCO42670.1"/>
    <property type="molecule type" value="Genomic_DNA"/>
</dbReference>
<sequence>MLLELAELLKGWISGFHLFQYLTFRTIMGTLTALAVSLLAGPWIIRKLAEVKAGQVIRSDGPQTHLSKAGTPTMGGALIIASIVVSTLLWADLHNRYVWLVLGVTIAFGAIGFYDDYKKLVLKDSRGLAARWKYFWQSVFGLAVALYLYFSADTPAATTFYLPLIKQAQVPLGHLSAAAVQAPWWTLFGAVTFVGLAYFIVVGFSNAVNLTDGLDGLAIMPSVLVATALGVFAYLAGNKVFSEYLGIPAIPGAGELAIFCSALAGAGLGFLWFNTYPAQVFMGDVGALAIGAALGCVAVIVRQEIVLLIMGGVFVMETASVMLQVASFKLTGKRIFRMAPIHHHFELKGWPEPRVIVRFWIISVVLVLIGLATLKVR</sequence>
<dbReference type="GO" id="GO:0008963">
    <property type="term" value="F:phospho-N-acetylmuramoyl-pentapeptide-transferase activity"/>
    <property type="evidence" value="ECO:0007669"/>
    <property type="project" value="UniProtKB-UniRule"/>
</dbReference>
<evidence type="ECO:0000256" key="8">
    <source>
        <dbReference type="ARBA" id="ARBA00022989"/>
    </source>
</evidence>
<dbReference type="GO" id="GO:0009252">
    <property type="term" value="P:peptidoglycan biosynthetic process"/>
    <property type="evidence" value="ECO:0007669"/>
    <property type="project" value="UniProtKB-UniRule"/>
</dbReference>
<keyword evidence="9 12" id="KW-0472">Membrane</keyword>
<comment type="cofactor">
    <cofactor evidence="12 14">
        <name>Mg(2+)</name>
        <dbReference type="ChEBI" id="CHEBI:18420"/>
    </cofactor>
</comment>
<feature type="transmembrane region" description="Helical" evidence="12">
    <location>
        <begin position="307"/>
        <end position="328"/>
    </location>
</feature>
<keyword evidence="16" id="KW-1185">Reference proteome</keyword>
<keyword evidence="5 12" id="KW-0812">Transmembrane</keyword>
<feature type="transmembrane region" description="Helical" evidence="12">
    <location>
        <begin position="66"/>
        <end position="91"/>
    </location>
</feature>
<dbReference type="CDD" id="cd06852">
    <property type="entry name" value="GT_MraY"/>
    <property type="match status" value="1"/>
</dbReference>
<feature type="transmembrane region" description="Helical" evidence="12">
    <location>
        <begin position="355"/>
        <end position="374"/>
    </location>
</feature>
<comment type="similarity">
    <text evidence="2 12">Belongs to the glycosyltransferase 4 family. MraY subfamily.</text>
</comment>
<evidence type="ECO:0000256" key="12">
    <source>
        <dbReference type="HAMAP-Rule" id="MF_00038"/>
    </source>
</evidence>
<dbReference type="RefSeq" id="WP_131991791.1">
    <property type="nucleotide sequence ID" value="NZ_JACGXM010000001.1"/>
</dbReference>
<dbReference type="Pfam" id="PF00953">
    <property type="entry name" value="Glycos_transf_4"/>
    <property type="match status" value="1"/>
</dbReference>
<evidence type="ECO:0000256" key="13">
    <source>
        <dbReference type="NCBIfam" id="TIGR00445"/>
    </source>
</evidence>
<comment type="caution">
    <text evidence="15">The sequence shown here is derived from an EMBL/GenBank/DDBJ whole genome shotgun (WGS) entry which is preliminary data.</text>
</comment>
<proteinExistence type="inferred from homology"/>